<proteinExistence type="predicted"/>
<comment type="caution">
    <text evidence="3">The sequence shown here is derived from an EMBL/GenBank/DDBJ whole genome shotgun (WGS) entry which is preliminary data.</text>
</comment>
<evidence type="ECO:0000313" key="4">
    <source>
        <dbReference type="Proteomes" id="UP001221757"/>
    </source>
</evidence>
<organism evidence="3 4">
    <name type="scientific">Mycena rosella</name>
    <name type="common">Pink bonnet</name>
    <name type="synonym">Agaricus rosellus</name>
    <dbReference type="NCBI Taxonomy" id="1033263"/>
    <lineage>
        <taxon>Eukaryota</taxon>
        <taxon>Fungi</taxon>
        <taxon>Dikarya</taxon>
        <taxon>Basidiomycota</taxon>
        <taxon>Agaricomycotina</taxon>
        <taxon>Agaricomycetes</taxon>
        <taxon>Agaricomycetidae</taxon>
        <taxon>Agaricales</taxon>
        <taxon>Marasmiineae</taxon>
        <taxon>Mycenaceae</taxon>
        <taxon>Mycena</taxon>
    </lineage>
</organism>
<dbReference type="Pfam" id="PF20153">
    <property type="entry name" value="DUF6535"/>
    <property type="match status" value="1"/>
</dbReference>
<evidence type="ECO:0000256" key="1">
    <source>
        <dbReference type="SAM" id="Phobius"/>
    </source>
</evidence>
<sequence length="374" mass="41695">MWRLCGINQVPAPDRFQATMLDDAQRDSSGLKDTPNNDESAGAKIWSVYISEAEKYDKALVERWRSDMEGILIFAGLFSASLTAFLIESYRTLTPDQGQLAVALLAQISHQLAVGSSNSSAFELPAAIIGGSSPTAASLTCNILWFISLCLSLSCALIATLVEQWARDFIQATEMRPSPITRARIFSYLYYGVQKFSMHSVVELIPLLLHSSLIFFLAGLVAFLHPVNAVITILSAAFLAVISIIYFTFTVLPIIYSDCPYRTPLSVVLWRVRQGILILLAKFSYPQPQADTDEESSVPPCYQPSQDKSSMVEVMTRHATQQSTERDQRDYRALVWTVKSLADEEELEPFVEGISALLWSAKGRRKLYDERIKG</sequence>
<keyword evidence="4" id="KW-1185">Reference proteome</keyword>
<feature type="transmembrane region" description="Helical" evidence="1">
    <location>
        <begin position="230"/>
        <end position="256"/>
    </location>
</feature>
<name>A0AAD7G2N4_MYCRO</name>
<evidence type="ECO:0000259" key="2">
    <source>
        <dbReference type="Pfam" id="PF20153"/>
    </source>
</evidence>
<feature type="transmembrane region" description="Helical" evidence="1">
    <location>
        <begin position="70"/>
        <end position="87"/>
    </location>
</feature>
<feature type="transmembrane region" description="Helical" evidence="1">
    <location>
        <begin position="143"/>
        <end position="162"/>
    </location>
</feature>
<accession>A0AAD7G2N4</accession>
<keyword evidence="1" id="KW-0472">Membrane</keyword>
<dbReference type="EMBL" id="JARKIE010000338">
    <property type="protein sequence ID" value="KAJ7653027.1"/>
    <property type="molecule type" value="Genomic_DNA"/>
</dbReference>
<dbReference type="InterPro" id="IPR045338">
    <property type="entry name" value="DUF6535"/>
</dbReference>
<gene>
    <name evidence="3" type="ORF">B0H17DRAFT_993754</name>
</gene>
<evidence type="ECO:0000313" key="3">
    <source>
        <dbReference type="EMBL" id="KAJ7653027.1"/>
    </source>
</evidence>
<dbReference type="AlphaFoldDB" id="A0AAD7G2N4"/>
<feature type="non-terminal residue" evidence="3">
    <location>
        <position position="374"/>
    </location>
</feature>
<keyword evidence="1" id="KW-1133">Transmembrane helix</keyword>
<protein>
    <recommendedName>
        <fullName evidence="2">DUF6535 domain-containing protein</fullName>
    </recommendedName>
</protein>
<keyword evidence="1" id="KW-0812">Transmembrane</keyword>
<feature type="transmembrane region" description="Helical" evidence="1">
    <location>
        <begin position="204"/>
        <end position="224"/>
    </location>
</feature>
<dbReference type="Proteomes" id="UP001221757">
    <property type="component" value="Unassembled WGS sequence"/>
</dbReference>
<feature type="domain" description="DUF6535" evidence="2">
    <location>
        <begin position="46"/>
        <end position="225"/>
    </location>
</feature>
<reference evidence="3" key="1">
    <citation type="submission" date="2023-03" db="EMBL/GenBank/DDBJ databases">
        <title>Massive genome expansion in bonnet fungi (Mycena s.s.) driven by repeated elements and novel gene families across ecological guilds.</title>
        <authorList>
            <consortium name="Lawrence Berkeley National Laboratory"/>
            <person name="Harder C.B."/>
            <person name="Miyauchi S."/>
            <person name="Viragh M."/>
            <person name="Kuo A."/>
            <person name="Thoen E."/>
            <person name="Andreopoulos B."/>
            <person name="Lu D."/>
            <person name="Skrede I."/>
            <person name="Drula E."/>
            <person name="Henrissat B."/>
            <person name="Morin E."/>
            <person name="Kohler A."/>
            <person name="Barry K."/>
            <person name="LaButti K."/>
            <person name="Morin E."/>
            <person name="Salamov A."/>
            <person name="Lipzen A."/>
            <person name="Mereny Z."/>
            <person name="Hegedus B."/>
            <person name="Baldrian P."/>
            <person name="Stursova M."/>
            <person name="Weitz H."/>
            <person name="Taylor A."/>
            <person name="Grigoriev I.V."/>
            <person name="Nagy L.G."/>
            <person name="Martin F."/>
            <person name="Kauserud H."/>
        </authorList>
    </citation>
    <scope>NUCLEOTIDE SEQUENCE</scope>
    <source>
        <strain evidence="3">CBHHK067</strain>
    </source>
</reference>